<gene>
    <name evidence="2" type="ORF">SALLE_v1c02930</name>
</gene>
<keyword evidence="1" id="KW-0732">Signal</keyword>
<accession>A0A345Z2Y8</accession>
<feature type="chain" id="PRO_5016732309" description="Lipoprotein" evidence="1">
    <location>
        <begin position="24"/>
        <end position="294"/>
    </location>
</feature>
<protein>
    <recommendedName>
        <fullName evidence="4">Lipoprotein</fullName>
    </recommendedName>
</protein>
<dbReference type="OrthoDB" id="390632at2"/>
<dbReference type="NCBIfam" id="NF038029">
    <property type="entry name" value="LP_plasma"/>
    <property type="match status" value="1"/>
</dbReference>
<organism evidence="2 3">
    <name type="scientific">Spiroplasma alleghenense</name>
    <dbReference type="NCBI Taxonomy" id="216931"/>
    <lineage>
        <taxon>Bacteria</taxon>
        <taxon>Bacillati</taxon>
        <taxon>Mycoplasmatota</taxon>
        <taxon>Mollicutes</taxon>
        <taxon>Entomoplasmatales</taxon>
        <taxon>Spiroplasmataceae</taxon>
        <taxon>Spiroplasma</taxon>
    </lineage>
</organism>
<proteinExistence type="predicted"/>
<evidence type="ECO:0000256" key="1">
    <source>
        <dbReference type="SAM" id="SignalP"/>
    </source>
</evidence>
<name>A0A345Z2Y8_9MOLU</name>
<dbReference type="PROSITE" id="PS51257">
    <property type="entry name" value="PROKAR_LIPOPROTEIN"/>
    <property type="match status" value="1"/>
</dbReference>
<sequence length="294" mass="33858">MKKLLAVLGSISLLASSTISVVACESPGGKDEKVELKEFNKENVENFFKENHKFKYEGEFIFIDEPSETMEAKLSTQSFLNWIFIKTVINEMSKTINVETEDFYQFYAEIDRNHYDTQVEENQSLVSGKIYNFKFNNMKINDTKNNQDFELVDFEFEFKQTNRVTEDKIKEKELENLTNNWYWGINSSKNQKMNPVYATHGNFSKIAGILESGEIDSAKTQIKEAMDKLSNAKNLGGSNTTLYEKYKFTSEIKDIKILPNQTDKFIFAEVSGEATLVGDQSVKSKFSATWAFFK</sequence>
<dbReference type="AlphaFoldDB" id="A0A345Z2Y8"/>
<dbReference type="KEGG" id="salx:SALLE_v1c02930"/>
<dbReference type="EMBL" id="CP031376">
    <property type="protein sequence ID" value="AXK50967.1"/>
    <property type="molecule type" value="Genomic_DNA"/>
</dbReference>
<dbReference type="RefSeq" id="WP_115557885.1">
    <property type="nucleotide sequence ID" value="NZ_CP031376.1"/>
</dbReference>
<feature type="signal peptide" evidence="1">
    <location>
        <begin position="1"/>
        <end position="23"/>
    </location>
</feature>
<keyword evidence="3" id="KW-1185">Reference proteome</keyword>
<dbReference type="Proteomes" id="UP000254792">
    <property type="component" value="Chromosome"/>
</dbReference>
<dbReference type="InterPro" id="IPR054816">
    <property type="entry name" value="Lipoprotein_mollicutes-type_CS"/>
</dbReference>
<reference evidence="2 3" key="1">
    <citation type="submission" date="2018-07" db="EMBL/GenBank/DDBJ databases">
        <title>Complete genome sequence of Spiroplasma alleghenense PLHS-1 (ATCC 51752).</title>
        <authorList>
            <person name="Chou L."/>
            <person name="Lee T.-Y."/>
            <person name="Tsai Y.-M."/>
            <person name="Kuo C.-H."/>
        </authorList>
    </citation>
    <scope>NUCLEOTIDE SEQUENCE [LARGE SCALE GENOMIC DNA]</scope>
    <source>
        <strain evidence="2 3">PLHS-1</strain>
    </source>
</reference>
<evidence type="ECO:0000313" key="2">
    <source>
        <dbReference type="EMBL" id="AXK50967.1"/>
    </source>
</evidence>
<evidence type="ECO:0008006" key="4">
    <source>
        <dbReference type="Google" id="ProtNLM"/>
    </source>
</evidence>
<evidence type="ECO:0000313" key="3">
    <source>
        <dbReference type="Proteomes" id="UP000254792"/>
    </source>
</evidence>